<dbReference type="PANTHER" id="PTHR37813">
    <property type="entry name" value="FELS-2 PROPHAGE PROTEIN"/>
    <property type="match status" value="1"/>
</dbReference>
<feature type="coiled-coil region" evidence="1">
    <location>
        <begin position="53"/>
        <end position="129"/>
    </location>
</feature>
<dbReference type="InterPro" id="IPR016024">
    <property type="entry name" value="ARM-type_fold"/>
</dbReference>
<protein>
    <recommendedName>
        <fullName evidence="3">Tape measure protein N-terminal domain-containing protein</fullName>
    </recommendedName>
</protein>
<organism evidence="4 5">
    <name type="scientific">Tetragenococcus halophilus</name>
    <name type="common">Pediococcus halophilus</name>
    <dbReference type="NCBI Taxonomy" id="51669"/>
    <lineage>
        <taxon>Bacteria</taxon>
        <taxon>Bacillati</taxon>
        <taxon>Bacillota</taxon>
        <taxon>Bacilli</taxon>
        <taxon>Lactobacillales</taxon>
        <taxon>Enterococcaceae</taxon>
        <taxon>Tetragenococcus</taxon>
    </lineage>
</organism>
<feature type="transmembrane region" description="Helical" evidence="2">
    <location>
        <begin position="708"/>
        <end position="727"/>
    </location>
</feature>
<dbReference type="SUPFAM" id="SSF48371">
    <property type="entry name" value="ARM repeat"/>
    <property type="match status" value="1"/>
</dbReference>
<gene>
    <name evidence="4" type="ORF">C7H83_10085</name>
</gene>
<dbReference type="PANTHER" id="PTHR37813:SF1">
    <property type="entry name" value="FELS-2 PROPHAGE PROTEIN"/>
    <property type="match status" value="1"/>
</dbReference>
<dbReference type="Proteomes" id="UP000280475">
    <property type="component" value="Chromosome"/>
</dbReference>
<accession>A0A3G5FKJ1</accession>
<sequence>MASKKPLGNMVVELDLNSSAFSKGLDGAKKAVTSSMKSMKSQMKIMDASGDKMGKLEAKQSGLTRTIEAQEEEVRRLQDAYDNSFDANGNATEATAKYANKLNDAQGRLASYRKQLSDVGQEIASYKKQLELAENPMYKAGQSMQEAGNKMQGFGSNMMSVGSKISGFGSSLTKNITKPILGIGAALGGLTLGLGMKRLVGIDDAKAKLEALGNSTEEVDEIMQNADKAIEGTSMRLDETATVAASASAAGVDAGEDLTRYLGLTADAASVAGTSMSDMGNVLNKATTQGKAQNDVLQQMSEQGLPVYQWLGEEANKAGDEIFQMASDGKISTEMLLDAIENNIGGAAQIMGEKSFTSALQNMSTYLGHVGAAFLDGKGEGEGFFSAIKPLMVDFSEYLQSITPQAEELGEKFGQSFTNMIDKLKEAKSWYDNLSDGQQDLIKKVATFGTVGLVALGPVAQLIGNLTTVVGGATWAFGGLIKGMGKGLKKVAPLFTPILDQLKLLPLRFQMLSLSIKESGGLLAWLKGGFAALNWPITLIVGAIAAVTAGLVVLYNKSETFREIVNTAVEAVKNKFLQFKEVVSTLFGLFTGGLDFTQAKEQLNGVVSESTVQRFQSVRNFIEKIKLSFEALGAVISDEAGIGQLKNLFGDTFSDETLGRILIVGETVRNFVDMVKQKFAEFAEALSQAFQGNFEPLLEFIQQLIPKIVMMLIGGLPALIYTGMSLITKLAEGMGISVPELIEKVAGIITTMLMKFTEALPRIIETGANIILKLINGFTQMLPNLIEAATGIISTILQTISEILPRVIYAGVSILTSLISGIIDTLPQIINTSVKMINVLVNTLINLLPKIINAGIKILKALINGILKILPQLINAGVKLITTVASAVIDNLPKIIDAGIEILLALIDGIIKILPQLIEAGLKIIVSLFKALIDNLPKIIEAGVELLFALIDGLIKTIPELVKAIPKIVKAIFDAFKDVDWAGLGKDILDGILEGLKDIGSNVWDSVKDVGNNIKDSFADFFDIHSPSRVMADLAKFLPEGIAKGITDNQDVVAQAMQMLNGMMRDSVQQSATVDVEANANQDDENANTANPLEKIMKGFAEQIPQAQEKVKQFIAQWNQLFIANDEVMLKIGFAWLNRLLQGANEAYPKIVERVKQLINQINTIVKNNYEPMQNQGRTLLKKLLDGWNSVYDAMVNRVKQLISQINKLIQNNYSPMYNQGRTWLQRLLDGFNSLYSQMINRIKQLISQINKLIQNNNKPMYNQGRRWLQELRNGFNSLYDSFMSLISRLCSEAVDRIRDKHGDFYNAGKYLIEGLKDGISAMKGPIGDIMNDVANKMIGGIANGVSGVRSGVNHILKEVDSDKRIDEWDVPKYAKGTKGGGHPADGPAIVNDQSGPISRRRELIQNPDGSTFMAKAKNSLVNLQKGARVFNADMTNKLKKSGHIPHYKDGTDDTDVFDLVDDKDKFYKFIKDKINLDNVGEPWKDMSKKASKMMIDAAYDMVEDEASFGMFDGKMDKSGKWKVYNYLWDVAQKVMDKFTGMSVTSGYRDGDPNHHGKHQAIDIAYPASANGSSKYLKPANYAFDKFKDQIAYVITQGRVKDRVGSSGHGPSKSWMNWGSSDHDDHLHLSGQYGPGDVGKGGGKNGDWTEAINQAAKRMKVKPTKKQISGINSMIQAESGGDEKVSQQIHDANSTNGSGGAKGLLQYIQSTFDAYAVKGHKNIWSGLDQLMAFFNNSNWKSAIAPSGGWGPTGSRRFEHGGLINRHMVAEMGEGNKPEMVLPLTNKARSLDLMAKAMHIMGVDGGKTTTTGQSYDDADLIALLIEQHKETVSVLKAIAYKDTTVDADSLTDYTNDRLGKQLKRLGVV</sequence>
<keyword evidence="1" id="KW-0175">Coiled coil</keyword>
<evidence type="ECO:0000313" key="4">
    <source>
        <dbReference type="EMBL" id="AYW50791.1"/>
    </source>
</evidence>
<proteinExistence type="predicted"/>
<evidence type="ECO:0000256" key="1">
    <source>
        <dbReference type="SAM" id="Coils"/>
    </source>
</evidence>
<dbReference type="NCBIfam" id="TIGR02675">
    <property type="entry name" value="tape_meas_nterm"/>
    <property type="match status" value="1"/>
</dbReference>
<keyword evidence="2" id="KW-0812">Transmembrane</keyword>
<dbReference type="Gene3D" id="1.10.287.2610">
    <property type="match status" value="1"/>
</dbReference>
<feature type="transmembrane region" description="Helical" evidence="2">
    <location>
        <begin position="535"/>
        <end position="555"/>
    </location>
</feature>
<name>A0A3G5FKJ1_TETHA</name>
<dbReference type="Pfam" id="PF20155">
    <property type="entry name" value="TMP_3"/>
    <property type="match status" value="1"/>
</dbReference>
<dbReference type="Gene3D" id="1.10.530.10">
    <property type="match status" value="1"/>
</dbReference>
<evidence type="ECO:0000256" key="2">
    <source>
        <dbReference type="SAM" id="Phobius"/>
    </source>
</evidence>
<keyword evidence="2" id="KW-1133">Transmembrane helix</keyword>
<dbReference type="InterPro" id="IPR013491">
    <property type="entry name" value="Tape_meas_N"/>
</dbReference>
<dbReference type="Gene3D" id="1.25.10.10">
    <property type="entry name" value="Leucine-rich Repeat Variant"/>
    <property type="match status" value="1"/>
</dbReference>
<keyword evidence="2" id="KW-0472">Membrane</keyword>
<dbReference type="EMBL" id="CP027768">
    <property type="protein sequence ID" value="AYW50791.1"/>
    <property type="molecule type" value="Genomic_DNA"/>
</dbReference>
<dbReference type="RefSeq" id="WP_103893034.1">
    <property type="nucleotide sequence ID" value="NZ_CP027768.1"/>
</dbReference>
<evidence type="ECO:0000313" key="5">
    <source>
        <dbReference type="Proteomes" id="UP000280475"/>
    </source>
</evidence>
<dbReference type="CDD" id="cd13402">
    <property type="entry name" value="LT_TF-like"/>
    <property type="match status" value="1"/>
</dbReference>
<feature type="domain" description="Tape measure protein N-terminal" evidence="3">
    <location>
        <begin position="203"/>
        <end position="366"/>
    </location>
</feature>
<evidence type="ECO:0000259" key="3">
    <source>
        <dbReference type="Pfam" id="PF20155"/>
    </source>
</evidence>
<dbReference type="InterPro" id="IPR011989">
    <property type="entry name" value="ARM-like"/>
</dbReference>
<reference evidence="4 5" key="1">
    <citation type="journal article" date="2012" name="Int. J. Syst. Evol. Microbiol.">
        <title>Characterization of Tetragenococcus strains from sugar thick juice reveals a novel species, Tetragenococcus osmophilus sp. nov., and divides Tetragenococcus halophilus into two subspecies, T. halophilus subsp. halophilus subsp. nov. and T. halophilus subsp. flandriensis subsp. nov.</title>
        <authorList>
            <person name="Juste A."/>
            <person name="Van Trappen S."/>
            <person name="Verreth C."/>
            <person name="Cleenwerck I."/>
            <person name="De Vos P."/>
            <person name="Lievens B."/>
            <person name="Willems K.A."/>
        </authorList>
    </citation>
    <scope>NUCLEOTIDE SEQUENCE [LARGE SCALE GENOMIC DNA]</scope>
    <source>
        <strain evidence="4 5">LMG 26042</strain>
    </source>
</reference>